<gene>
    <name evidence="7" type="ORF">GCM10009021_08960</name>
</gene>
<evidence type="ECO:0000256" key="5">
    <source>
        <dbReference type="SAM" id="Phobius"/>
    </source>
</evidence>
<dbReference type="PRINTS" id="PR00721">
    <property type="entry name" value="STOMATIN"/>
</dbReference>
<keyword evidence="8" id="KW-1185">Reference proteome</keyword>
<keyword evidence="3 5" id="KW-0812">Transmembrane</keyword>
<organism evidence="7 8">
    <name type="scientific">Halarchaeum nitratireducens</name>
    <dbReference type="NCBI Taxonomy" id="489913"/>
    <lineage>
        <taxon>Archaea</taxon>
        <taxon>Methanobacteriati</taxon>
        <taxon>Methanobacteriota</taxon>
        <taxon>Stenosarchaea group</taxon>
        <taxon>Halobacteria</taxon>
        <taxon>Halobacteriales</taxon>
        <taxon>Halobacteriaceae</taxon>
    </lineage>
</organism>
<feature type="transmembrane region" description="Helical" evidence="5">
    <location>
        <begin position="46"/>
        <end position="64"/>
    </location>
</feature>
<dbReference type="AlphaFoldDB" id="A0A830G8L6"/>
<proteinExistence type="inferred from homology"/>
<dbReference type="InterPro" id="IPR050710">
    <property type="entry name" value="Band7/mec-2_domain"/>
</dbReference>
<evidence type="ECO:0000256" key="1">
    <source>
        <dbReference type="ARBA" id="ARBA00004167"/>
    </source>
</evidence>
<evidence type="ECO:0000256" key="2">
    <source>
        <dbReference type="ARBA" id="ARBA00008164"/>
    </source>
</evidence>
<dbReference type="Proteomes" id="UP000608850">
    <property type="component" value="Unassembled WGS sequence"/>
</dbReference>
<dbReference type="SUPFAM" id="SSF117892">
    <property type="entry name" value="Band 7/SPFH domain"/>
    <property type="match status" value="1"/>
</dbReference>
<dbReference type="Gene3D" id="3.30.479.30">
    <property type="entry name" value="Band 7 domain"/>
    <property type="match status" value="1"/>
</dbReference>
<comment type="subcellular location">
    <subcellularLocation>
        <location evidence="1">Membrane</location>
        <topology evidence="1">Single-pass membrane protein</topology>
    </subcellularLocation>
</comment>
<feature type="domain" description="Band 7" evidence="6">
    <location>
        <begin position="62"/>
        <end position="219"/>
    </location>
</feature>
<feature type="transmembrane region" description="Helical" evidence="5">
    <location>
        <begin position="21"/>
        <end position="40"/>
    </location>
</feature>
<evidence type="ECO:0000256" key="3">
    <source>
        <dbReference type="ARBA" id="ARBA00022692"/>
    </source>
</evidence>
<reference evidence="7 8" key="1">
    <citation type="journal article" date="2019" name="Int. J. Syst. Evol. Microbiol.">
        <title>The Global Catalogue of Microorganisms (GCM) 10K type strain sequencing project: providing services to taxonomists for standard genome sequencing and annotation.</title>
        <authorList>
            <consortium name="The Broad Institute Genomics Platform"/>
            <consortium name="The Broad Institute Genome Sequencing Center for Infectious Disease"/>
            <person name="Wu L."/>
            <person name="Ma J."/>
        </authorList>
    </citation>
    <scope>NUCLEOTIDE SEQUENCE [LARGE SCALE GENOMIC DNA]</scope>
    <source>
        <strain evidence="7 8">JCM 16331</strain>
    </source>
</reference>
<dbReference type="GO" id="GO:0098552">
    <property type="term" value="C:side of membrane"/>
    <property type="evidence" value="ECO:0007669"/>
    <property type="project" value="UniProtKB-ARBA"/>
</dbReference>
<keyword evidence="5" id="KW-0472">Membrane</keyword>
<evidence type="ECO:0000259" key="6">
    <source>
        <dbReference type="SMART" id="SM00244"/>
    </source>
</evidence>
<evidence type="ECO:0000313" key="7">
    <source>
        <dbReference type="EMBL" id="GGN11233.1"/>
    </source>
</evidence>
<dbReference type="RefSeq" id="WP_229772791.1">
    <property type="nucleotide sequence ID" value="NZ_BMOQ01000003.1"/>
</dbReference>
<comment type="similarity">
    <text evidence="2">Belongs to the band 7/mec-2 family.</text>
</comment>
<dbReference type="InterPro" id="IPR036013">
    <property type="entry name" value="Band_7/SPFH_dom_sf"/>
</dbReference>
<dbReference type="PANTHER" id="PTHR43327">
    <property type="entry name" value="STOMATIN-LIKE PROTEIN 2, MITOCHONDRIAL"/>
    <property type="match status" value="1"/>
</dbReference>
<keyword evidence="4 5" id="KW-1133">Transmembrane helix</keyword>
<evidence type="ECO:0000313" key="8">
    <source>
        <dbReference type="Proteomes" id="UP000608850"/>
    </source>
</evidence>
<comment type="caution">
    <text evidence="7">The sequence shown here is derived from an EMBL/GenBank/DDBJ whole genome shotgun (WGS) entry which is preliminary data.</text>
</comment>
<dbReference type="PANTHER" id="PTHR43327:SF10">
    <property type="entry name" value="STOMATIN-LIKE PROTEIN 2, MITOCHONDRIAL"/>
    <property type="match status" value="1"/>
</dbReference>
<dbReference type="SMART" id="SM00244">
    <property type="entry name" value="PHB"/>
    <property type="match status" value="1"/>
</dbReference>
<evidence type="ECO:0000256" key="4">
    <source>
        <dbReference type="ARBA" id="ARBA00022989"/>
    </source>
</evidence>
<dbReference type="InterPro" id="IPR001107">
    <property type="entry name" value="Band_7"/>
</dbReference>
<sequence length="367" mass="39024">MSGDETMRRFFRSLGRASARVGRWHLGVGLLAVVALSLAASIGTGAVLLVLALSALVVVAVESVEIVQAYERRPYTVFGAYKGILGPGINLVVPFVTETAVFDTRTQTVEVPTQEAITRDNSPVRASAVVYLSVVDAEKAFLEIDGYRDAVAYLAQTSLRATIGDMALDETLSDRTAMNERIHEQLDATVATWGVAVEAVEVKRVMPSEGVVSAMERQAAAERYRRAAILDAQGVRGAAVERALGERTAAVLRAEGKKRASVLEAQGDAAATVLRARAAEAMGERALIERGFRALERVGAGAATTYVVPQELTSLVGRYGRRIDGGRGGRGTDASGLTSNPVDLVELDLEDVIETPANADAIDVEIE</sequence>
<dbReference type="CDD" id="cd08829">
    <property type="entry name" value="SPFH_paraslipin"/>
    <property type="match status" value="1"/>
</dbReference>
<accession>A0A830G8L6</accession>
<dbReference type="FunFam" id="3.30.479.30:FF:000004">
    <property type="entry name" value="Putative membrane protease family, stomatin"/>
    <property type="match status" value="1"/>
</dbReference>
<dbReference type="Pfam" id="PF01145">
    <property type="entry name" value="Band_7"/>
    <property type="match status" value="1"/>
</dbReference>
<dbReference type="GO" id="GO:0005886">
    <property type="term" value="C:plasma membrane"/>
    <property type="evidence" value="ECO:0007669"/>
    <property type="project" value="UniProtKB-ARBA"/>
</dbReference>
<dbReference type="InterPro" id="IPR001972">
    <property type="entry name" value="Stomatin_HflK_fam"/>
</dbReference>
<dbReference type="EMBL" id="BMOQ01000003">
    <property type="protein sequence ID" value="GGN11233.1"/>
    <property type="molecule type" value="Genomic_DNA"/>
</dbReference>
<name>A0A830G8L6_9EURY</name>
<protein>
    <submittedName>
        <fullName evidence="7">Phosphoesterase</fullName>
    </submittedName>
</protein>